<dbReference type="Gene3D" id="2.160.10.10">
    <property type="entry name" value="Hexapeptide repeat proteins"/>
    <property type="match status" value="1"/>
</dbReference>
<reference evidence="3 4" key="1">
    <citation type="submission" date="2024-05" db="EMBL/GenBank/DDBJ databases">
        <title>Microbispora sp.ZYX-F-249.</title>
        <authorList>
            <person name="Xie H."/>
        </authorList>
    </citation>
    <scope>NUCLEOTIDE SEQUENCE [LARGE SCALE GENOMIC DNA]</scope>
    <source>
        <strain evidence="3 4">ZYX-F-249</strain>
    </source>
</reference>
<dbReference type="RefSeq" id="WP_346230064.1">
    <property type="nucleotide sequence ID" value="NZ_JBDJAW010000045.1"/>
</dbReference>
<gene>
    <name evidence="3" type="ORF">AAH991_34185</name>
</gene>
<dbReference type="InterPro" id="IPR050486">
    <property type="entry name" value="Mannose-1P_guanyltransferase"/>
</dbReference>
<organism evidence="3 4">
    <name type="scientific">Microbispora maris</name>
    <dbReference type="NCBI Taxonomy" id="3144104"/>
    <lineage>
        <taxon>Bacteria</taxon>
        <taxon>Bacillati</taxon>
        <taxon>Actinomycetota</taxon>
        <taxon>Actinomycetes</taxon>
        <taxon>Streptosporangiales</taxon>
        <taxon>Streptosporangiaceae</taxon>
        <taxon>Microbispora</taxon>
    </lineage>
</organism>
<protein>
    <submittedName>
        <fullName evidence="3">NDP-sugar synthase</fullName>
    </submittedName>
</protein>
<keyword evidence="4" id="KW-1185">Reference proteome</keyword>
<dbReference type="Proteomes" id="UP001447516">
    <property type="component" value="Unassembled WGS sequence"/>
</dbReference>
<dbReference type="SUPFAM" id="SSF53448">
    <property type="entry name" value="Nucleotide-diphospho-sugar transferases"/>
    <property type="match status" value="1"/>
</dbReference>
<evidence type="ECO:0000313" key="4">
    <source>
        <dbReference type="Proteomes" id="UP001447516"/>
    </source>
</evidence>
<accession>A0ABV0AY69</accession>
<sequence length="367" mass="37637">MRESSVRSPDGLEAILLVGGQGTRLRPLTLSTPKPLLPTAGVPFLAHQLAKARAYGVRRVVFATSYRASMFTEAFGDGSAFGLEIVYMTEDTPLGTGGAIRNAAQALTCAAEAPVLVLNGDILSGHDIAAQVDLHVARGAAVTLHLTEVDDPSRFGCVPTDGDGRVSAFLEKTPNPVTNRINAGCYVFRRSVIDTIPEGQVVSVERETFPGLIAAGALVLGFADSSYWLDVGTPAAFVQGSADLVLGKLDSPALPGPAGERLLLDGAVVSPEAKVTGGTVVCARAMVEAGASVRGSVLSEGCHVASGATVIDSVVGVGARVAPGAVLRQVVVGDGALIGPGNELTSGMRVWPGITLPECAVRFSSDV</sequence>
<evidence type="ECO:0000259" key="1">
    <source>
        <dbReference type="Pfam" id="PF00483"/>
    </source>
</evidence>
<dbReference type="InterPro" id="IPR029044">
    <property type="entry name" value="Nucleotide-diphossugar_trans"/>
</dbReference>
<evidence type="ECO:0000313" key="3">
    <source>
        <dbReference type="EMBL" id="MEN3540204.1"/>
    </source>
</evidence>
<dbReference type="InterPro" id="IPR056818">
    <property type="entry name" value="GlmU/GlgC-like_hexapep"/>
</dbReference>
<dbReference type="Pfam" id="PF24894">
    <property type="entry name" value="Hexapep_GlmU"/>
    <property type="match status" value="1"/>
</dbReference>
<feature type="domain" description="Nucleotidyl transferase" evidence="1">
    <location>
        <begin position="14"/>
        <end position="243"/>
    </location>
</feature>
<dbReference type="PANTHER" id="PTHR22572">
    <property type="entry name" value="SUGAR-1-PHOSPHATE GUANYL TRANSFERASE"/>
    <property type="match status" value="1"/>
</dbReference>
<dbReference type="EMBL" id="JBDJAW010000045">
    <property type="protein sequence ID" value="MEN3540204.1"/>
    <property type="molecule type" value="Genomic_DNA"/>
</dbReference>
<dbReference type="Gene3D" id="3.90.550.10">
    <property type="entry name" value="Spore Coat Polysaccharide Biosynthesis Protein SpsA, Chain A"/>
    <property type="match status" value="1"/>
</dbReference>
<dbReference type="InterPro" id="IPR005835">
    <property type="entry name" value="NTP_transferase_dom"/>
</dbReference>
<dbReference type="Pfam" id="PF00483">
    <property type="entry name" value="NTP_transferase"/>
    <property type="match status" value="1"/>
</dbReference>
<comment type="caution">
    <text evidence="3">The sequence shown here is derived from an EMBL/GenBank/DDBJ whole genome shotgun (WGS) entry which is preliminary data.</text>
</comment>
<name>A0ABV0AY69_9ACTN</name>
<proteinExistence type="predicted"/>
<evidence type="ECO:0000259" key="2">
    <source>
        <dbReference type="Pfam" id="PF24894"/>
    </source>
</evidence>
<dbReference type="CDD" id="cd04181">
    <property type="entry name" value="NTP_transferase"/>
    <property type="match status" value="1"/>
</dbReference>
<feature type="domain" description="Glucose-1-phosphate adenylyltransferase/Bifunctional protein GlmU-like C-terminal hexapeptide" evidence="2">
    <location>
        <begin position="280"/>
        <end position="342"/>
    </location>
</feature>